<keyword evidence="2 4" id="KW-0238">DNA-binding</keyword>
<evidence type="ECO:0000313" key="7">
    <source>
        <dbReference type="EMBL" id="MFD0900579.1"/>
    </source>
</evidence>
<evidence type="ECO:0000256" key="1">
    <source>
        <dbReference type="ARBA" id="ARBA00008857"/>
    </source>
</evidence>
<reference evidence="8" key="1">
    <citation type="journal article" date="2019" name="Int. J. Syst. Evol. Microbiol.">
        <title>The Global Catalogue of Microorganisms (GCM) 10K type strain sequencing project: providing services to taxonomists for standard genome sequencing and annotation.</title>
        <authorList>
            <consortium name="The Broad Institute Genomics Platform"/>
            <consortium name="The Broad Institute Genome Sequencing Center for Infectious Disease"/>
            <person name="Wu L."/>
            <person name="Ma J."/>
        </authorList>
    </citation>
    <scope>NUCLEOTIDE SEQUENCE [LARGE SCALE GENOMIC DNA]</scope>
    <source>
        <strain evidence="8">JCM 31202</strain>
    </source>
</reference>
<dbReference type="InterPro" id="IPR002104">
    <property type="entry name" value="Integrase_catalytic"/>
</dbReference>
<comment type="similarity">
    <text evidence="1">Belongs to the 'phage' integrase family.</text>
</comment>
<evidence type="ECO:0000259" key="6">
    <source>
        <dbReference type="PROSITE" id="PS51900"/>
    </source>
</evidence>
<dbReference type="InterPro" id="IPR050090">
    <property type="entry name" value="Tyrosine_recombinase_XerCD"/>
</dbReference>
<dbReference type="SUPFAM" id="SSF56349">
    <property type="entry name" value="DNA breaking-rejoining enzymes"/>
    <property type="match status" value="1"/>
</dbReference>
<dbReference type="PANTHER" id="PTHR30349:SF64">
    <property type="entry name" value="PROPHAGE INTEGRASE INTD-RELATED"/>
    <property type="match status" value="1"/>
</dbReference>
<gene>
    <name evidence="7" type="ORF">ACFQ11_09275</name>
</gene>
<evidence type="ECO:0000256" key="3">
    <source>
        <dbReference type="ARBA" id="ARBA00023172"/>
    </source>
</evidence>
<dbReference type="Pfam" id="PF00589">
    <property type="entry name" value="Phage_integrase"/>
    <property type="match status" value="1"/>
</dbReference>
<dbReference type="PANTHER" id="PTHR30349">
    <property type="entry name" value="PHAGE INTEGRASE-RELATED"/>
    <property type="match status" value="1"/>
</dbReference>
<comment type="caution">
    <text evidence="7">The sequence shown here is derived from an EMBL/GenBank/DDBJ whole genome shotgun (WGS) entry which is preliminary data.</text>
</comment>
<protein>
    <submittedName>
        <fullName evidence="7">Tyrosine-type recombinase/integrase</fullName>
    </submittedName>
</protein>
<dbReference type="Pfam" id="PF22022">
    <property type="entry name" value="Phage_int_M"/>
    <property type="match status" value="1"/>
</dbReference>
<organism evidence="7 8">
    <name type="scientific">Actinomadura sediminis</name>
    <dbReference type="NCBI Taxonomy" id="1038904"/>
    <lineage>
        <taxon>Bacteria</taxon>
        <taxon>Bacillati</taxon>
        <taxon>Actinomycetota</taxon>
        <taxon>Actinomycetes</taxon>
        <taxon>Streptosporangiales</taxon>
        <taxon>Thermomonosporaceae</taxon>
        <taxon>Actinomadura</taxon>
    </lineage>
</organism>
<dbReference type="Gene3D" id="1.10.443.10">
    <property type="entry name" value="Intergrase catalytic core"/>
    <property type="match status" value="1"/>
</dbReference>
<sequence>MAVYDRWHTAKPRLGEDGKAVSRCREHKQFPSVDHGKGDRWQVRWRDENGKQCKRNFGKKAGKDPNTSADAFEAKIRADLDAGTYVDPNAGKITLRAYAEQWLAAQTFEETTRDAIEQRLRLHVYPDLGDKQMGVLAKRPSLLQAWLRGRQKVIAPNYVRVVLAHLSTVFNAAVDDGLITKNPCHASSVRAPKRETKKVEPWAVERVAAVGAAITERYAVMVAVGARLGLRQGEAFGLAAEDVDFIRGVVHVRRQVKIFKDRRMVFALPKGGKERHIPLPESLRLLLAEHMQPDNNPPVAVTLPWRTPDGDPVTARLIFTTRQRTPINRTEWNRFVWKPALIRAEVPATRENGFHALRHHFASVLLARGVDVRALAEFLGHTDPGFTLRTYTHLMPSSQEKMLNAIDGAWSEFSGASALDVPSREVS</sequence>
<accession>A0ABW3EM41</accession>
<evidence type="ECO:0000256" key="4">
    <source>
        <dbReference type="PROSITE-ProRule" id="PRU01248"/>
    </source>
</evidence>
<keyword evidence="8" id="KW-1185">Reference proteome</keyword>
<dbReference type="CDD" id="cd01189">
    <property type="entry name" value="INT_ICEBs1_C_like"/>
    <property type="match status" value="1"/>
</dbReference>
<dbReference type="Proteomes" id="UP001596972">
    <property type="component" value="Unassembled WGS sequence"/>
</dbReference>
<evidence type="ECO:0000256" key="2">
    <source>
        <dbReference type="ARBA" id="ARBA00023125"/>
    </source>
</evidence>
<keyword evidence="3" id="KW-0233">DNA recombination</keyword>
<dbReference type="InterPro" id="IPR010998">
    <property type="entry name" value="Integrase_recombinase_N"/>
</dbReference>
<dbReference type="RefSeq" id="WP_378297580.1">
    <property type="nucleotide sequence ID" value="NZ_JBHTJA010000012.1"/>
</dbReference>
<dbReference type="PROSITE" id="PS51900">
    <property type="entry name" value="CB"/>
    <property type="match status" value="1"/>
</dbReference>
<dbReference type="InterPro" id="IPR011010">
    <property type="entry name" value="DNA_brk_join_enz"/>
</dbReference>
<name>A0ABW3EM41_9ACTN</name>
<dbReference type="InterPro" id="IPR013762">
    <property type="entry name" value="Integrase-like_cat_sf"/>
</dbReference>
<dbReference type="EMBL" id="JBHTJA010000012">
    <property type="protein sequence ID" value="MFD0900579.1"/>
    <property type="molecule type" value="Genomic_DNA"/>
</dbReference>
<dbReference type="InterPro" id="IPR053876">
    <property type="entry name" value="Phage_int_M"/>
</dbReference>
<evidence type="ECO:0000313" key="8">
    <source>
        <dbReference type="Proteomes" id="UP001596972"/>
    </source>
</evidence>
<evidence type="ECO:0000259" key="5">
    <source>
        <dbReference type="PROSITE" id="PS51898"/>
    </source>
</evidence>
<dbReference type="PROSITE" id="PS51898">
    <property type="entry name" value="TYR_RECOMBINASE"/>
    <property type="match status" value="1"/>
</dbReference>
<dbReference type="InterPro" id="IPR044068">
    <property type="entry name" value="CB"/>
</dbReference>
<feature type="domain" description="Core-binding (CB)" evidence="6">
    <location>
        <begin position="93"/>
        <end position="174"/>
    </location>
</feature>
<dbReference type="Gene3D" id="1.10.150.130">
    <property type="match status" value="1"/>
</dbReference>
<feature type="domain" description="Tyr recombinase" evidence="5">
    <location>
        <begin position="197"/>
        <end position="404"/>
    </location>
</feature>
<proteinExistence type="inferred from homology"/>